<dbReference type="PANTHER" id="PTHR48080:SF2">
    <property type="entry name" value="D-GALACTONATE DEHYDRATASE"/>
    <property type="match status" value="1"/>
</dbReference>
<dbReference type="CDD" id="cd03316">
    <property type="entry name" value="MR_like"/>
    <property type="match status" value="1"/>
</dbReference>
<dbReference type="OrthoDB" id="9802699at2"/>
<dbReference type="RefSeq" id="WP_132509626.1">
    <property type="nucleotide sequence ID" value="NZ_SMKP01000045.1"/>
</dbReference>
<dbReference type="AlphaFoldDB" id="A0A4R4WSA3"/>
<dbReference type="EMBL" id="SMKP01000045">
    <property type="protein sequence ID" value="TDD20445.1"/>
    <property type="molecule type" value="Genomic_DNA"/>
</dbReference>
<gene>
    <name evidence="3" type="ORF">E1294_17685</name>
</gene>
<dbReference type="InterPro" id="IPR034593">
    <property type="entry name" value="DgoD-like"/>
</dbReference>
<evidence type="ECO:0000313" key="4">
    <source>
        <dbReference type="Proteomes" id="UP000294543"/>
    </source>
</evidence>
<dbReference type="SFLD" id="SFLDS00001">
    <property type="entry name" value="Enolase"/>
    <property type="match status" value="1"/>
</dbReference>
<evidence type="ECO:0000259" key="2">
    <source>
        <dbReference type="SMART" id="SM00922"/>
    </source>
</evidence>
<dbReference type="InterPro" id="IPR029017">
    <property type="entry name" value="Enolase-like_N"/>
</dbReference>
<dbReference type="InterPro" id="IPR029065">
    <property type="entry name" value="Enolase_C-like"/>
</dbReference>
<keyword evidence="4" id="KW-1185">Reference proteome</keyword>
<proteinExistence type="predicted"/>
<accession>A0A4R4WSA3</accession>
<comment type="caution">
    <text evidence="3">The sequence shown here is derived from an EMBL/GenBank/DDBJ whole genome shotgun (WGS) entry which is preliminary data.</text>
</comment>
<reference evidence="3 4" key="1">
    <citation type="submission" date="2019-03" db="EMBL/GenBank/DDBJ databases">
        <title>Draft genome sequences of novel Actinobacteria.</title>
        <authorList>
            <person name="Sahin N."/>
            <person name="Ay H."/>
            <person name="Saygin H."/>
        </authorList>
    </citation>
    <scope>NUCLEOTIDE SEQUENCE [LARGE SCALE GENOMIC DNA]</scope>
    <source>
        <strain evidence="3 4">KC712</strain>
    </source>
</reference>
<dbReference type="SMART" id="SM00922">
    <property type="entry name" value="MR_MLE"/>
    <property type="match status" value="1"/>
</dbReference>
<dbReference type="Gene3D" id="3.30.390.10">
    <property type="entry name" value="Enolase-like, N-terminal domain"/>
    <property type="match status" value="1"/>
</dbReference>
<dbReference type="Pfam" id="PF13378">
    <property type="entry name" value="MR_MLE_C"/>
    <property type="match status" value="1"/>
</dbReference>
<dbReference type="PANTHER" id="PTHR48080">
    <property type="entry name" value="D-GALACTONATE DEHYDRATASE-RELATED"/>
    <property type="match status" value="1"/>
</dbReference>
<name>A0A4R4WSA3_9ACTN</name>
<keyword evidence="1" id="KW-0456">Lyase</keyword>
<dbReference type="InterPro" id="IPR013342">
    <property type="entry name" value="Mandelate_racemase_C"/>
</dbReference>
<protein>
    <submittedName>
        <fullName evidence="3">Mandelate racemase/muconate lactonizing enzyme family protein</fullName>
    </submittedName>
</protein>
<evidence type="ECO:0000256" key="1">
    <source>
        <dbReference type="ARBA" id="ARBA00023239"/>
    </source>
</evidence>
<dbReference type="SUPFAM" id="SSF54826">
    <property type="entry name" value="Enolase N-terminal domain-like"/>
    <property type="match status" value="1"/>
</dbReference>
<dbReference type="InterPro" id="IPR013341">
    <property type="entry name" value="Mandelate_racemase_N_dom"/>
</dbReference>
<sequence>MSLRITDLRLRRFRATQRSTWMFLEIETEDGLVGTGECSDSGWPEQVPETVARLASRVLGTDAVAGGQDLCDQLRRECALHGDPRTRFLRRTVIGGLDMALADIAAQARGVPLWRWLGGEQRESVPVYANINRSGGRRRPRDFAIKAAAAVADGHGKIKVAPFDGPPLPGWSIVDTGLAIAQAVREAIGEAAELMIDVHHKLSREELAAAVPRLDDLGVAWLEDAVDVTDPEAMRWLAALAKAPIAGGETIHSAEQLAAALSTGHLRVLLLDPKYTSGLTPLARLAQQATGVDVTYHNPCGPISTAVCAHLATIHPDFTLVELMYGEDVDRAAVVTPPETVMGASLPLSMAPGLGAGLTPGLDFLTESA</sequence>
<dbReference type="Pfam" id="PF02746">
    <property type="entry name" value="MR_MLE_N"/>
    <property type="match status" value="1"/>
</dbReference>
<dbReference type="Proteomes" id="UP000294543">
    <property type="component" value="Unassembled WGS sequence"/>
</dbReference>
<dbReference type="GO" id="GO:0016829">
    <property type="term" value="F:lyase activity"/>
    <property type="evidence" value="ECO:0007669"/>
    <property type="project" value="UniProtKB-KW"/>
</dbReference>
<dbReference type="Gene3D" id="3.20.20.120">
    <property type="entry name" value="Enolase-like C-terminal domain"/>
    <property type="match status" value="1"/>
</dbReference>
<dbReference type="InterPro" id="IPR036849">
    <property type="entry name" value="Enolase-like_C_sf"/>
</dbReference>
<evidence type="ECO:0000313" key="3">
    <source>
        <dbReference type="EMBL" id="TDD20445.1"/>
    </source>
</evidence>
<feature type="domain" description="Mandelate racemase/muconate lactonizing enzyme C-terminal" evidence="2">
    <location>
        <begin position="140"/>
        <end position="244"/>
    </location>
</feature>
<dbReference type="SUPFAM" id="SSF51604">
    <property type="entry name" value="Enolase C-terminal domain-like"/>
    <property type="match status" value="1"/>
</dbReference>
<organism evidence="3 4">
    <name type="scientific">Nonomuraea diastatica</name>
    <dbReference type="NCBI Taxonomy" id="1848329"/>
    <lineage>
        <taxon>Bacteria</taxon>
        <taxon>Bacillati</taxon>
        <taxon>Actinomycetota</taxon>
        <taxon>Actinomycetes</taxon>
        <taxon>Streptosporangiales</taxon>
        <taxon>Streptosporangiaceae</taxon>
        <taxon>Nonomuraea</taxon>
    </lineage>
</organism>